<reference evidence="3" key="1">
    <citation type="submission" date="2022-01" db="EMBL/GenBank/DDBJ databases">
        <authorList>
            <person name="Lagorce A."/>
        </authorList>
    </citation>
    <scope>NUCLEOTIDE SEQUENCE</scope>
    <source>
        <strain evidence="3">Th15_F1_A12</strain>
    </source>
</reference>
<protein>
    <submittedName>
        <fullName evidence="3">Iron-sulfur cluster insertion protein SufA</fullName>
    </submittedName>
</protein>
<feature type="domain" description="Core" evidence="2">
    <location>
        <begin position="19"/>
        <end position="119"/>
    </location>
</feature>
<dbReference type="PANTHER" id="PTHR10072">
    <property type="entry name" value="IRON-SULFUR CLUSTER ASSEMBLY PROTEIN"/>
    <property type="match status" value="1"/>
</dbReference>
<dbReference type="GO" id="GO:0005829">
    <property type="term" value="C:cytosol"/>
    <property type="evidence" value="ECO:0007669"/>
    <property type="project" value="TreeGrafter"/>
</dbReference>
<name>A0AAU9QFE0_9VIBR</name>
<dbReference type="PROSITE" id="PS01152">
    <property type="entry name" value="HESB"/>
    <property type="match status" value="1"/>
</dbReference>
<dbReference type="InterPro" id="IPR017870">
    <property type="entry name" value="FeS_cluster_insertion_CS"/>
</dbReference>
<dbReference type="Proteomes" id="UP001295462">
    <property type="component" value="Unassembled WGS sequence"/>
</dbReference>
<evidence type="ECO:0000256" key="1">
    <source>
        <dbReference type="ARBA" id="ARBA00006718"/>
    </source>
</evidence>
<dbReference type="NCBIfam" id="NF007050">
    <property type="entry name" value="PRK09504.1"/>
    <property type="match status" value="1"/>
</dbReference>
<dbReference type="GO" id="GO:0016226">
    <property type="term" value="P:iron-sulfur cluster assembly"/>
    <property type="evidence" value="ECO:0007669"/>
    <property type="project" value="InterPro"/>
</dbReference>
<accession>A0AAU9QFE0</accession>
<dbReference type="InterPro" id="IPR016092">
    <property type="entry name" value="ATAP"/>
</dbReference>
<dbReference type="InterPro" id="IPR050322">
    <property type="entry name" value="Fe-S_cluster_asmbl/transfer"/>
</dbReference>
<dbReference type="EMBL" id="CAKMUD010000013">
    <property type="protein sequence ID" value="CAH1571054.1"/>
    <property type="molecule type" value="Genomic_DNA"/>
</dbReference>
<comment type="similarity">
    <text evidence="1">Belongs to the HesB/IscA family.</text>
</comment>
<proteinExistence type="inferred from homology"/>
<dbReference type="RefSeq" id="WP_104035398.1">
    <property type="nucleotide sequence ID" value="NZ_CAKMTZ010000024.1"/>
</dbReference>
<dbReference type="GO" id="GO:0051537">
    <property type="term" value="F:2 iron, 2 sulfur cluster binding"/>
    <property type="evidence" value="ECO:0007669"/>
    <property type="project" value="TreeGrafter"/>
</dbReference>
<dbReference type="AlphaFoldDB" id="A0AAU9QFE0"/>
<evidence type="ECO:0000313" key="3">
    <source>
        <dbReference type="EMBL" id="CAH1571054.1"/>
    </source>
</evidence>
<dbReference type="PANTHER" id="PTHR10072:SF47">
    <property type="entry name" value="PROTEIN SUFA"/>
    <property type="match status" value="1"/>
</dbReference>
<organism evidence="3 4">
    <name type="scientific">Vibrio jasicida</name>
    <dbReference type="NCBI Taxonomy" id="766224"/>
    <lineage>
        <taxon>Bacteria</taxon>
        <taxon>Pseudomonadati</taxon>
        <taxon>Pseudomonadota</taxon>
        <taxon>Gammaproteobacteria</taxon>
        <taxon>Vibrionales</taxon>
        <taxon>Vibrionaceae</taxon>
        <taxon>Vibrio</taxon>
    </lineage>
</organism>
<sequence>MVGVNSVDSFDPSNSWQGLTLTDKAANQINKLLEKDESLRGLRLTIKPSGCAGYAYVLSTVDEVVAGDLAFEHLGAKLFVPLDAMPYLDGTEVDFISQGLNQMFQYNNPKVQSACGCGESFNV</sequence>
<comment type="caution">
    <text evidence="3">The sequence shown here is derived from an EMBL/GenBank/DDBJ whole genome shotgun (WGS) entry which is preliminary data.</text>
</comment>
<dbReference type="SUPFAM" id="SSF89360">
    <property type="entry name" value="HesB-like domain"/>
    <property type="match status" value="1"/>
</dbReference>
<gene>
    <name evidence="3" type="primary">sufA</name>
    <name evidence="3" type="ORF">THF1A12_110074</name>
</gene>
<dbReference type="InterPro" id="IPR000361">
    <property type="entry name" value="ATAP_core_dom"/>
</dbReference>
<dbReference type="InterPro" id="IPR035903">
    <property type="entry name" value="HesB-like_dom_sf"/>
</dbReference>
<dbReference type="Gene3D" id="2.60.300.12">
    <property type="entry name" value="HesB-like domain"/>
    <property type="match status" value="1"/>
</dbReference>
<evidence type="ECO:0000313" key="4">
    <source>
        <dbReference type="Proteomes" id="UP001295462"/>
    </source>
</evidence>
<dbReference type="Pfam" id="PF01521">
    <property type="entry name" value="Fe-S_biosyn"/>
    <property type="match status" value="1"/>
</dbReference>
<evidence type="ECO:0000259" key="2">
    <source>
        <dbReference type="Pfam" id="PF01521"/>
    </source>
</evidence>
<dbReference type="NCBIfam" id="TIGR00049">
    <property type="entry name" value="iron-sulfur cluster assembly accessory protein"/>
    <property type="match status" value="1"/>
</dbReference>